<dbReference type="PIRSF" id="PIRSF006060">
    <property type="entry name" value="AA_transporter"/>
    <property type="match status" value="1"/>
</dbReference>
<feature type="transmembrane region" description="Helical" evidence="5">
    <location>
        <begin position="152"/>
        <end position="173"/>
    </location>
</feature>
<evidence type="ECO:0000313" key="9">
    <source>
        <dbReference type="Proteomes" id="UP000434052"/>
    </source>
</evidence>
<dbReference type="Gene3D" id="1.20.1740.10">
    <property type="entry name" value="Amino acid/polyamine transporter I"/>
    <property type="match status" value="1"/>
</dbReference>
<accession>A0A6P1ZES6</accession>
<reference evidence="7 10" key="2">
    <citation type="submission" date="2019-04" db="EMBL/GenBank/DDBJ databases">
        <title>Isolation and culture of sulfate reducing bacteria from the cold seep of the South China Sea.</title>
        <authorList>
            <person name="Sun C."/>
            <person name="Liu R."/>
        </authorList>
    </citation>
    <scope>NUCLEOTIDE SEQUENCE [LARGE SCALE GENOMIC DNA]</scope>
    <source>
        <strain evidence="7 10">CS1</strain>
    </source>
</reference>
<feature type="transmembrane region" description="Helical" evidence="5">
    <location>
        <begin position="387"/>
        <end position="408"/>
    </location>
</feature>
<dbReference type="GO" id="GO:0016020">
    <property type="term" value="C:membrane"/>
    <property type="evidence" value="ECO:0007669"/>
    <property type="project" value="UniProtKB-SubCell"/>
</dbReference>
<feature type="transmembrane region" description="Helical" evidence="5">
    <location>
        <begin position="226"/>
        <end position="244"/>
    </location>
</feature>
<evidence type="ECO:0000313" key="7">
    <source>
        <dbReference type="EMBL" id="QJT08683.1"/>
    </source>
</evidence>
<proteinExistence type="predicted"/>
<keyword evidence="3 5" id="KW-1133">Transmembrane helix</keyword>
<dbReference type="RefSeq" id="WP_144306100.1">
    <property type="nucleotide sequence ID" value="NZ_CP039543.1"/>
</dbReference>
<evidence type="ECO:0000313" key="8">
    <source>
        <dbReference type="EMBL" id="TVM32481.1"/>
    </source>
</evidence>
<feature type="transmembrane region" description="Helical" evidence="5">
    <location>
        <begin position="123"/>
        <end position="143"/>
    </location>
</feature>
<evidence type="ECO:0000256" key="1">
    <source>
        <dbReference type="ARBA" id="ARBA00004141"/>
    </source>
</evidence>
<evidence type="ECO:0000256" key="5">
    <source>
        <dbReference type="SAM" id="Phobius"/>
    </source>
</evidence>
<feature type="transmembrane region" description="Helical" evidence="5">
    <location>
        <begin position="193"/>
        <end position="214"/>
    </location>
</feature>
<evidence type="ECO:0000256" key="3">
    <source>
        <dbReference type="ARBA" id="ARBA00022989"/>
    </source>
</evidence>
<feature type="transmembrane region" description="Helical" evidence="5">
    <location>
        <begin position="322"/>
        <end position="342"/>
    </location>
</feature>
<dbReference type="Pfam" id="PF00324">
    <property type="entry name" value="AA_permease"/>
    <property type="match status" value="1"/>
</dbReference>
<dbReference type="InterPro" id="IPR050367">
    <property type="entry name" value="APC_superfamily"/>
</dbReference>
<dbReference type="EMBL" id="QMIF01000010">
    <property type="protein sequence ID" value="TVM32481.1"/>
    <property type="molecule type" value="Genomic_DNA"/>
</dbReference>
<feature type="transmembrane region" description="Helical" evidence="5">
    <location>
        <begin position="81"/>
        <end position="103"/>
    </location>
</feature>
<evidence type="ECO:0000259" key="6">
    <source>
        <dbReference type="Pfam" id="PF00324"/>
    </source>
</evidence>
<name>A0A6P1ZES6_9BACT</name>
<evidence type="ECO:0000256" key="2">
    <source>
        <dbReference type="ARBA" id="ARBA00022692"/>
    </source>
</evidence>
<dbReference type="Proteomes" id="UP000434052">
    <property type="component" value="Unassembled WGS sequence"/>
</dbReference>
<dbReference type="InterPro" id="IPR004841">
    <property type="entry name" value="AA-permease/SLC12A_dom"/>
</dbReference>
<sequence length="454" mass="48194">MASDNQLKRTLGFWSCLAVGVGLVVASTTLVSLGQGMGIAGGGFLFAMIAAWLLQYFTAMSFAELACIMPQAGGISTYTRVAMGSLPAIVATICGYVVVSMLAGPAELAVSGFVVNGVFMPSLPPMVFSLFLLALLVILNVVGVDIFAKSQILFTGIMILSMSALGAVGLLGLGAPAPSMPPMPFNPMGMEVFSLIALAIWLYIGIEFVCPMAEETIDPEKNIPKSMFLGLGIIFIVNLLYGYASIKYIPLDRLAESASPHVDVASAILGRTGEIWIGIVSLAATASSVNTLVGVIPRMLYGMAHDGEIPSIFGMIHPRFRTPWVGIVLMGVGMAAVLVSGVAGIEAIVIFIMAAALSWLIAYIIAHVDVIILRTRYKNIARPYKAPLYPLPQIIGIGGMIFLIINIFPDPITAAEIYKFGGLMVGIAIIYALLWIKLVMKKPLFKPISLDAAE</sequence>
<evidence type="ECO:0000313" key="10">
    <source>
        <dbReference type="Proteomes" id="UP000503251"/>
    </source>
</evidence>
<feature type="transmembrane region" description="Helical" evidence="5">
    <location>
        <begin position="275"/>
        <end position="301"/>
    </location>
</feature>
<comment type="subcellular location">
    <subcellularLocation>
        <location evidence="1">Membrane</location>
        <topology evidence="1">Multi-pass membrane protein</topology>
    </subcellularLocation>
</comment>
<feature type="domain" description="Amino acid permease/ SLC12A" evidence="6">
    <location>
        <begin position="21"/>
        <end position="419"/>
    </location>
</feature>
<keyword evidence="4 5" id="KW-0472">Membrane</keyword>
<organism evidence="8 9">
    <name type="scientific">Oceanidesulfovibrio marinus</name>
    <dbReference type="NCBI Taxonomy" id="370038"/>
    <lineage>
        <taxon>Bacteria</taxon>
        <taxon>Pseudomonadati</taxon>
        <taxon>Thermodesulfobacteriota</taxon>
        <taxon>Desulfovibrionia</taxon>
        <taxon>Desulfovibrionales</taxon>
        <taxon>Desulfovibrionaceae</taxon>
        <taxon>Oceanidesulfovibrio</taxon>
    </lineage>
</organism>
<keyword evidence="10" id="KW-1185">Reference proteome</keyword>
<dbReference type="AlphaFoldDB" id="A0A6P1ZES6"/>
<protein>
    <submittedName>
        <fullName evidence="8">APC family permease</fullName>
    </submittedName>
</protein>
<dbReference type="OrthoDB" id="138827at2"/>
<dbReference type="GO" id="GO:0055085">
    <property type="term" value="P:transmembrane transport"/>
    <property type="evidence" value="ECO:0007669"/>
    <property type="project" value="InterPro"/>
</dbReference>
<dbReference type="EMBL" id="CP039543">
    <property type="protein sequence ID" value="QJT08683.1"/>
    <property type="molecule type" value="Genomic_DNA"/>
</dbReference>
<keyword evidence="2 5" id="KW-0812">Transmembrane</keyword>
<gene>
    <name evidence="8" type="ORF">DQK91_14480</name>
    <name evidence="7" type="ORF">E8L03_06980</name>
</gene>
<feature type="transmembrane region" description="Helical" evidence="5">
    <location>
        <begin position="12"/>
        <end position="33"/>
    </location>
</feature>
<evidence type="ECO:0000256" key="4">
    <source>
        <dbReference type="ARBA" id="ARBA00023136"/>
    </source>
</evidence>
<feature type="transmembrane region" description="Helical" evidence="5">
    <location>
        <begin position="348"/>
        <end position="366"/>
    </location>
</feature>
<feature type="transmembrane region" description="Helical" evidence="5">
    <location>
        <begin position="45"/>
        <end position="69"/>
    </location>
</feature>
<dbReference type="PANTHER" id="PTHR42770:SF12">
    <property type="entry name" value="AMINO ACID TRANSPORTER"/>
    <property type="match status" value="1"/>
</dbReference>
<dbReference type="PANTHER" id="PTHR42770">
    <property type="entry name" value="AMINO ACID TRANSPORTER-RELATED"/>
    <property type="match status" value="1"/>
</dbReference>
<reference evidence="8 9" key="1">
    <citation type="submission" date="2018-06" db="EMBL/GenBank/DDBJ databases">
        <title>Complete genome of Desulfovibrio marinus P48SEP.</title>
        <authorList>
            <person name="Crispim J.S."/>
            <person name="Vidigal P.M.P."/>
            <person name="Silva L.C.F."/>
            <person name="Araujo L.C."/>
            <person name="Laguardia C.N."/>
            <person name="Dias R.S."/>
            <person name="Sousa M.P."/>
            <person name="Paula S.O."/>
            <person name="Silva C."/>
        </authorList>
    </citation>
    <scope>NUCLEOTIDE SEQUENCE [LARGE SCALE GENOMIC DNA]</scope>
    <source>
        <strain evidence="8 9">P48SEP</strain>
    </source>
</reference>
<dbReference type="Proteomes" id="UP000503251">
    <property type="component" value="Chromosome"/>
</dbReference>
<feature type="transmembrane region" description="Helical" evidence="5">
    <location>
        <begin position="420"/>
        <end position="440"/>
    </location>
</feature>